<keyword evidence="11" id="KW-1185">Reference proteome</keyword>
<dbReference type="Proteomes" id="UP001368618">
    <property type="component" value="Chromosome"/>
</dbReference>
<protein>
    <recommendedName>
        <fullName evidence="9">Protein translocase subunit SecE</fullName>
    </recommendedName>
</protein>
<comment type="caution">
    <text evidence="9">Lacks conserved residue(s) required for the propagation of feature annotation.</text>
</comment>
<dbReference type="PRINTS" id="PR01650">
    <property type="entry name" value="SECETRNLCASE"/>
</dbReference>
<feature type="transmembrane region" description="Helical" evidence="9">
    <location>
        <begin position="39"/>
        <end position="66"/>
    </location>
</feature>
<evidence type="ECO:0000256" key="1">
    <source>
        <dbReference type="ARBA" id="ARBA00004370"/>
    </source>
</evidence>
<keyword evidence="7 9" id="KW-0811">Translocation</keyword>
<feature type="transmembrane region" description="Helical" evidence="9">
    <location>
        <begin position="12"/>
        <end position="33"/>
    </location>
</feature>
<dbReference type="Pfam" id="PF00584">
    <property type="entry name" value="SecE"/>
    <property type="match status" value="1"/>
</dbReference>
<dbReference type="PANTHER" id="PTHR33910">
    <property type="entry name" value="PROTEIN TRANSLOCASE SUBUNIT SECE"/>
    <property type="match status" value="1"/>
</dbReference>
<evidence type="ECO:0000256" key="7">
    <source>
        <dbReference type="ARBA" id="ARBA00023010"/>
    </source>
</evidence>
<dbReference type="HAMAP" id="MF_00422">
    <property type="entry name" value="SecE"/>
    <property type="match status" value="1"/>
</dbReference>
<feature type="transmembrane region" description="Helical" evidence="9">
    <location>
        <begin position="87"/>
        <end position="116"/>
    </location>
</feature>
<dbReference type="NCBIfam" id="TIGR00964">
    <property type="entry name" value="secE_bact"/>
    <property type="match status" value="1"/>
</dbReference>
<evidence type="ECO:0000256" key="8">
    <source>
        <dbReference type="ARBA" id="ARBA00023136"/>
    </source>
</evidence>
<evidence type="ECO:0000256" key="6">
    <source>
        <dbReference type="ARBA" id="ARBA00022989"/>
    </source>
</evidence>
<dbReference type="PANTHER" id="PTHR33910:SF1">
    <property type="entry name" value="PROTEIN TRANSLOCASE SUBUNIT SECE"/>
    <property type="match status" value="1"/>
</dbReference>
<dbReference type="RefSeq" id="WP_338516220.1">
    <property type="nucleotide sequence ID" value="NZ_CP135137.1"/>
</dbReference>
<accession>A0ABZ2GZE5</accession>
<name>A0ABZ2GZE5_9GAMM</name>
<dbReference type="PROSITE" id="PS01067">
    <property type="entry name" value="SECE_SEC61G"/>
    <property type="match status" value="1"/>
</dbReference>
<evidence type="ECO:0000256" key="9">
    <source>
        <dbReference type="HAMAP-Rule" id="MF_00422"/>
    </source>
</evidence>
<evidence type="ECO:0000256" key="2">
    <source>
        <dbReference type="ARBA" id="ARBA00022448"/>
    </source>
</evidence>
<reference evidence="10" key="1">
    <citation type="submission" date="2023-09" db="EMBL/GenBank/DDBJ databases">
        <title>Genomes of two closely related lineages of the louse Polyplax serrata with different host specificities.</title>
        <authorList>
            <person name="Martinu J."/>
            <person name="Tarabai H."/>
            <person name="Stefka J."/>
            <person name="Hypsa V."/>
        </authorList>
    </citation>
    <scope>NUCLEOTIDE SEQUENCE [LARGE SCALE GENOMIC DNA]</scope>
    <source>
        <strain evidence="10">98ZLc_SE</strain>
    </source>
</reference>
<comment type="subcellular location">
    <subcellularLocation>
        <location evidence="1">Membrane</location>
    </subcellularLocation>
</comment>
<comment type="similarity">
    <text evidence="9">Belongs to the SecE/SEC61-gamma family.</text>
</comment>
<keyword evidence="8 9" id="KW-0472">Membrane</keyword>
<keyword evidence="2 9" id="KW-0813">Transport</keyword>
<keyword evidence="6 9" id="KW-1133">Transmembrane helix</keyword>
<keyword evidence="3 9" id="KW-1003">Cell membrane</keyword>
<sequence length="123" mass="14919">MVKYLNKLFKRNIRVLLWFFCFIINIIFFYAIYVNYAFYIKLMIGFLSLFYTILVCISSIQGRLFFKFIKEAKIELYKVVWPNRSETFKLVLVVIVIIFFAALFFWFIDSIIIWLVSKLIYLG</sequence>
<dbReference type="InterPro" id="IPR001901">
    <property type="entry name" value="Translocase_SecE/Sec61-g"/>
</dbReference>
<evidence type="ECO:0000256" key="3">
    <source>
        <dbReference type="ARBA" id="ARBA00022475"/>
    </source>
</evidence>
<evidence type="ECO:0000313" key="11">
    <source>
        <dbReference type="Proteomes" id="UP001368618"/>
    </source>
</evidence>
<dbReference type="InterPro" id="IPR005807">
    <property type="entry name" value="SecE_bac"/>
</dbReference>
<comment type="function">
    <text evidence="9">Essential subunit of the Sec protein translocation channel SecYEG. Clamps together the 2 halves of SecY. May contact the channel plug during translocation.</text>
</comment>
<evidence type="ECO:0000256" key="5">
    <source>
        <dbReference type="ARBA" id="ARBA00022927"/>
    </source>
</evidence>
<dbReference type="Gene3D" id="1.20.5.1030">
    <property type="entry name" value="Preprotein translocase secy subunit"/>
    <property type="match status" value="1"/>
</dbReference>
<gene>
    <name evidence="9 10" type="primary">secE</name>
    <name evidence="10" type="ORF">RQL39_00850</name>
</gene>
<evidence type="ECO:0000313" key="10">
    <source>
        <dbReference type="EMBL" id="WWR11699.1"/>
    </source>
</evidence>
<keyword evidence="4 9" id="KW-0812">Transmembrane</keyword>
<dbReference type="InterPro" id="IPR038379">
    <property type="entry name" value="SecE_sf"/>
</dbReference>
<evidence type="ECO:0000256" key="4">
    <source>
        <dbReference type="ARBA" id="ARBA00022692"/>
    </source>
</evidence>
<comment type="subunit">
    <text evidence="9">Component of the Sec protein translocase complex. Heterotrimer consisting of SecY, SecE and SecG subunits. The heterotrimers can form oligomers, although 1 heterotrimer is thought to be able to translocate proteins. Interacts with the ribosome. Interacts with SecDF, and other proteins may be involved. Interacts with SecA.</text>
</comment>
<dbReference type="EMBL" id="CP135137">
    <property type="protein sequence ID" value="WWR11699.1"/>
    <property type="molecule type" value="Genomic_DNA"/>
</dbReference>
<keyword evidence="5 9" id="KW-0653">Protein transport</keyword>
<organism evidence="10 11">
    <name type="scientific">Candidatus Legionella polyplacis</name>
    <dbReference type="NCBI Taxonomy" id="2005262"/>
    <lineage>
        <taxon>Bacteria</taxon>
        <taxon>Pseudomonadati</taxon>
        <taxon>Pseudomonadota</taxon>
        <taxon>Gammaproteobacteria</taxon>
        <taxon>Legionellales</taxon>
        <taxon>Legionellaceae</taxon>
        <taxon>Legionella</taxon>
    </lineage>
</organism>
<proteinExistence type="inferred from homology"/>